<evidence type="ECO:0000313" key="4">
    <source>
        <dbReference type="EMBL" id="ARX85484.1"/>
    </source>
</evidence>
<sequence length="501" mass="52184">MLRELKDRSGLSYGVLAKRLHVSTSTLHRYVNGTAVPTEFAPVERLGRLCRASPDELVELHRRWIVADVSRGRKAEGAAGAATGGEASGVAEAEAGVAESAEGAGAAGAAGATEAREPAAADEPVEATAPTEAVAAFRPDPPDPDPDPHPEPELSPVSSTPAPGATAPRARRGGRLSRLRRRQLAVVGAAGVVLALGGTALALQNASGGSDGGRDKAVDRVLPTADEAPSGTGRSPDENPSAKPSAKEDQDDKGDKGKKDKSKGKGEGSQGKDGQGGGGTSSGGDRPGTGSSGAAKGTPVTARVRPFPYYPTPCAQNFLIDRDPDEVLQPPSEREAPTWVRAMGGVQAAGGFVEITLQGTGEDTVVLERLDVDVRSKSAPLKWNSYQSGNGCGGPVGIKSFDVDLDRAQPTAVPKSGQRNFPYKVSESDPEVFYIEVGTKNYDALWSLNLQWSSGGRSGVLRIDDGGKPFRTSSDRGRPEYKWPIGATKWSREEPQSPDQG</sequence>
<dbReference type="InterPro" id="IPR001387">
    <property type="entry name" value="Cro/C1-type_HTH"/>
</dbReference>
<feature type="compositionally biased region" description="Low complexity" evidence="1">
    <location>
        <begin position="102"/>
        <end position="113"/>
    </location>
</feature>
<organism evidence="4 5">
    <name type="scientific">Streptomyces alboflavus</name>
    <dbReference type="NCBI Taxonomy" id="67267"/>
    <lineage>
        <taxon>Bacteria</taxon>
        <taxon>Bacillati</taxon>
        <taxon>Actinomycetota</taxon>
        <taxon>Actinomycetes</taxon>
        <taxon>Kitasatosporales</taxon>
        <taxon>Streptomycetaceae</taxon>
        <taxon>Streptomyces</taxon>
    </lineage>
</organism>
<protein>
    <recommendedName>
        <fullName evidence="3">HTH cro/C1-type domain-containing protein</fullName>
    </recommendedName>
</protein>
<feature type="compositionally biased region" description="Low complexity" evidence="1">
    <location>
        <begin position="126"/>
        <end position="136"/>
    </location>
</feature>
<feature type="compositionally biased region" description="Basic and acidic residues" evidence="1">
    <location>
        <begin position="462"/>
        <end position="481"/>
    </location>
</feature>
<dbReference type="eggNOG" id="COG1813">
    <property type="taxonomic scope" value="Bacteria"/>
</dbReference>
<dbReference type="Pfam" id="PF13560">
    <property type="entry name" value="HTH_31"/>
    <property type="match status" value="1"/>
</dbReference>
<feature type="compositionally biased region" description="Basic residues" evidence="1">
    <location>
        <begin position="169"/>
        <end position="178"/>
    </location>
</feature>
<name>A0A1Z1WGB0_9ACTN</name>
<evidence type="ECO:0000259" key="3">
    <source>
        <dbReference type="PROSITE" id="PS50943"/>
    </source>
</evidence>
<dbReference type="EMBL" id="CP021748">
    <property type="protein sequence ID" value="ARX85484.1"/>
    <property type="molecule type" value="Genomic_DNA"/>
</dbReference>
<feature type="transmembrane region" description="Helical" evidence="2">
    <location>
        <begin position="184"/>
        <end position="203"/>
    </location>
</feature>
<dbReference type="SMART" id="SM00530">
    <property type="entry name" value="HTH_XRE"/>
    <property type="match status" value="1"/>
</dbReference>
<feature type="region of interest" description="Disordered" evidence="1">
    <location>
        <begin position="460"/>
        <end position="501"/>
    </location>
</feature>
<feature type="region of interest" description="Disordered" evidence="1">
    <location>
        <begin position="102"/>
        <end position="178"/>
    </location>
</feature>
<proteinExistence type="predicted"/>
<dbReference type="SUPFAM" id="SSF47413">
    <property type="entry name" value="lambda repressor-like DNA-binding domains"/>
    <property type="match status" value="1"/>
</dbReference>
<dbReference type="eggNOG" id="COG3093">
    <property type="taxonomic scope" value="Bacteria"/>
</dbReference>
<keyword evidence="2" id="KW-1133">Transmembrane helix</keyword>
<dbReference type="CDD" id="cd00093">
    <property type="entry name" value="HTH_XRE"/>
    <property type="match status" value="1"/>
</dbReference>
<keyword evidence="5" id="KW-1185">Reference proteome</keyword>
<keyword evidence="2" id="KW-0812">Transmembrane</keyword>
<dbReference type="Proteomes" id="UP000195880">
    <property type="component" value="Chromosome"/>
</dbReference>
<feature type="region of interest" description="Disordered" evidence="1">
    <location>
        <begin position="203"/>
        <end position="308"/>
    </location>
</feature>
<feature type="compositionally biased region" description="Basic and acidic residues" evidence="1">
    <location>
        <begin position="245"/>
        <end position="266"/>
    </location>
</feature>
<evidence type="ECO:0000256" key="2">
    <source>
        <dbReference type="SAM" id="Phobius"/>
    </source>
</evidence>
<gene>
    <name evidence="4" type="ORF">SMD44_04948</name>
</gene>
<keyword evidence="2" id="KW-0472">Membrane</keyword>
<evidence type="ECO:0000313" key="5">
    <source>
        <dbReference type="Proteomes" id="UP000195880"/>
    </source>
</evidence>
<dbReference type="KEGG" id="salf:SMD44_04948"/>
<dbReference type="PROSITE" id="PS50943">
    <property type="entry name" value="HTH_CROC1"/>
    <property type="match status" value="1"/>
</dbReference>
<feature type="compositionally biased region" description="Gly residues" evidence="1">
    <location>
        <begin position="267"/>
        <end position="291"/>
    </location>
</feature>
<accession>A0A1Z1WGB0</accession>
<dbReference type="STRING" id="67267.GCA_000716675_06231"/>
<dbReference type="AlphaFoldDB" id="A0A1Z1WGB0"/>
<feature type="domain" description="HTH cro/C1-type" evidence="3">
    <location>
        <begin position="2"/>
        <end position="57"/>
    </location>
</feature>
<evidence type="ECO:0000256" key="1">
    <source>
        <dbReference type="SAM" id="MobiDB-lite"/>
    </source>
</evidence>
<reference evidence="4 5" key="1">
    <citation type="submission" date="2017-05" db="EMBL/GenBank/DDBJ databases">
        <title>Streptomyces alboflavus Genome sequencing and assembly.</title>
        <authorList>
            <person name="Wang Y."/>
            <person name="Du B."/>
            <person name="Ding Y."/>
            <person name="Liu H."/>
            <person name="Hou Q."/>
            <person name="Liu K."/>
            <person name="Wang C."/>
            <person name="Yao L."/>
        </authorList>
    </citation>
    <scope>NUCLEOTIDE SEQUENCE [LARGE SCALE GENOMIC DNA]</scope>
    <source>
        <strain evidence="4 5">MDJK44</strain>
    </source>
</reference>
<dbReference type="InterPro" id="IPR010982">
    <property type="entry name" value="Lambda_DNA-bd_dom_sf"/>
</dbReference>
<dbReference type="GO" id="GO:0003677">
    <property type="term" value="F:DNA binding"/>
    <property type="evidence" value="ECO:0007669"/>
    <property type="project" value="InterPro"/>
</dbReference>